<dbReference type="PANTHER" id="PTHR14614:SF130">
    <property type="entry name" value="PROTEIN-LYSINE N-METHYLTRANSFERASE EEF2KMT"/>
    <property type="match status" value="1"/>
</dbReference>
<dbReference type="GO" id="GO:0032259">
    <property type="term" value="P:methylation"/>
    <property type="evidence" value="ECO:0007669"/>
    <property type="project" value="UniProtKB-KW"/>
</dbReference>
<dbReference type="GO" id="GO:0032991">
    <property type="term" value="C:protein-containing complex"/>
    <property type="evidence" value="ECO:0007669"/>
    <property type="project" value="TreeGrafter"/>
</dbReference>
<dbReference type="EMBL" id="HBUE01300575">
    <property type="protein sequence ID" value="CAG6578684.1"/>
    <property type="molecule type" value="Transcribed_RNA"/>
</dbReference>
<dbReference type="InterPro" id="IPR029063">
    <property type="entry name" value="SAM-dependent_MTases_sf"/>
</dbReference>
<feature type="domain" description="FAM86 N-terminal" evidence="3">
    <location>
        <begin position="19"/>
        <end position="97"/>
    </location>
</feature>
<evidence type="ECO:0000256" key="1">
    <source>
        <dbReference type="ARBA" id="ARBA00005511"/>
    </source>
</evidence>
<dbReference type="AlphaFoldDB" id="A0A8D8H2P3"/>
<dbReference type="SUPFAM" id="SSF53335">
    <property type="entry name" value="S-adenosyl-L-methionine-dependent methyltransferases"/>
    <property type="match status" value="1"/>
</dbReference>
<reference evidence="4" key="1">
    <citation type="submission" date="2021-05" db="EMBL/GenBank/DDBJ databases">
        <authorList>
            <person name="Alioto T."/>
            <person name="Alioto T."/>
            <person name="Gomez Garrido J."/>
        </authorList>
    </citation>
    <scope>NUCLEOTIDE SEQUENCE</scope>
</reference>
<dbReference type="EMBL" id="HBUE01116743">
    <property type="protein sequence ID" value="CAG6490673.1"/>
    <property type="molecule type" value="Transcribed_RNA"/>
</dbReference>
<organism evidence="4">
    <name type="scientific">Culex pipiens</name>
    <name type="common">House mosquito</name>
    <dbReference type="NCBI Taxonomy" id="7175"/>
    <lineage>
        <taxon>Eukaryota</taxon>
        <taxon>Metazoa</taxon>
        <taxon>Ecdysozoa</taxon>
        <taxon>Arthropoda</taxon>
        <taxon>Hexapoda</taxon>
        <taxon>Insecta</taxon>
        <taxon>Pterygota</taxon>
        <taxon>Neoptera</taxon>
        <taxon>Endopterygota</taxon>
        <taxon>Diptera</taxon>
        <taxon>Nematocera</taxon>
        <taxon>Culicoidea</taxon>
        <taxon>Culicidae</taxon>
        <taxon>Culicinae</taxon>
        <taxon>Culicini</taxon>
        <taxon>Culex</taxon>
        <taxon>Culex</taxon>
    </lineage>
</organism>
<dbReference type="InterPro" id="IPR019410">
    <property type="entry name" value="Methyltransf_16"/>
</dbReference>
<dbReference type="PANTHER" id="PTHR14614">
    <property type="entry name" value="HEPATOCELLULAR CARCINOMA-ASSOCIATED ANTIGEN"/>
    <property type="match status" value="1"/>
</dbReference>
<evidence type="ECO:0000256" key="2">
    <source>
        <dbReference type="ARBA" id="ARBA00022679"/>
    </source>
</evidence>
<keyword evidence="4" id="KW-0489">Methyltransferase</keyword>
<evidence type="ECO:0000313" key="4">
    <source>
        <dbReference type="EMBL" id="CAG6526963.1"/>
    </source>
</evidence>
<keyword evidence="2 4" id="KW-0808">Transferase</keyword>
<name>A0A8D8H2P3_CULPI</name>
<dbReference type="GO" id="GO:0008168">
    <property type="term" value="F:methyltransferase activity"/>
    <property type="evidence" value="ECO:0007669"/>
    <property type="project" value="UniProtKB-KW"/>
</dbReference>
<accession>A0A8D8H2P3</accession>
<dbReference type="InterPro" id="IPR029426">
    <property type="entry name" value="FAM86_N"/>
</dbReference>
<proteinExistence type="inferred from homology"/>
<sequence>MFQKCKNKTMNTEDALLLVRKNFLCCTPINQIDWHGLLDDISWEHQEQLLDATVNNPLVVQYPVRVAYQVAFLKHIIHHLNKMNVEQHDQLYEKYCNLLSSQSGIDDQAGFSFKHYEIPGNDVITLKESSSFISEGTTGLCSWQASKALCEFVTNNLEEFRGKNILELGSGVGLTGIFMAKYCEPSMIVLSDCHNSVINTLRQNVELNFPKGTRVDTDNPLISCLIDNIDSIVAVMDLDWSYINASNLNQLIEPDILVGADIVYDHALFQPLLTAVNYIFAITNNRCKFVLSCTERNQDTLNDFLEMLVSTKYCINEETVCPSKHFQWDSSSAKIRIFSVTRDWSFQ</sequence>
<dbReference type="Pfam" id="PF10294">
    <property type="entry name" value="Methyltransf_16"/>
    <property type="match status" value="1"/>
</dbReference>
<comment type="similarity">
    <text evidence="1">Belongs to the class I-like SAM-binding methyltransferase superfamily. EEF2KMT family.</text>
</comment>
<dbReference type="Pfam" id="PF14904">
    <property type="entry name" value="FAM86"/>
    <property type="match status" value="1"/>
</dbReference>
<dbReference type="EMBL" id="HBUE01194594">
    <property type="protein sequence ID" value="CAG6526963.1"/>
    <property type="molecule type" value="Transcribed_RNA"/>
</dbReference>
<protein>
    <submittedName>
        <fullName evidence="4">Protein-lysine N-methyltransferase EEF2KMT</fullName>
    </submittedName>
</protein>
<evidence type="ECO:0000259" key="3">
    <source>
        <dbReference type="Pfam" id="PF14904"/>
    </source>
</evidence>
<dbReference type="Gene3D" id="3.40.50.150">
    <property type="entry name" value="Vaccinia Virus protein VP39"/>
    <property type="match status" value="1"/>
</dbReference>